<feature type="binding site" description="in other chain" evidence="8">
    <location>
        <position position="130"/>
    </location>
    <ligand>
        <name>IMP</name>
        <dbReference type="ChEBI" id="CHEBI:58053"/>
        <note>ligand shared between dimeric partners</note>
    </ligand>
</feature>
<dbReference type="Gene3D" id="1.10.300.10">
    <property type="entry name" value="Adenylosuccinate Synthetase, subunit A, domain 2"/>
    <property type="match status" value="1"/>
</dbReference>
<dbReference type="InterPro" id="IPR042110">
    <property type="entry name" value="Adenylosuccinate_synth_dom2"/>
</dbReference>
<dbReference type="GO" id="GO:0004019">
    <property type="term" value="F:adenylosuccinate synthase activity"/>
    <property type="evidence" value="ECO:0007669"/>
    <property type="project" value="UniProtKB-UniRule"/>
</dbReference>
<feature type="active site" description="Proton acceptor" evidence="8">
    <location>
        <position position="14"/>
    </location>
</feature>
<sequence>MGNNVVVLGTQWGDEGKGKIVDLLTERAKYVVRYQGGHNAGHTLVINGEKTVLHLIPSGILRENVTSIIGNGVVLSPAALMKEMKGLEDRGIPVRERLLLSEACPLILDYHVALDVAREKARGAKAIGTTGRGIGPAYEDKVARRGLRVGDLFDKATFADKLKEVMEYHNFQLVNFYKAEAVDYQKVLDDVMAIADILTAMVVDVSDLLDQARQRGDFVMFEGAQGTLLDIDHGTYPYVTSSNTTAGGVATGSGWVRVMWITFWVSSKLTLLA</sequence>
<dbReference type="InterPro" id="IPR018220">
    <property type="entry name" value="Adenylosuccin_syn_GTP-bd"/>
</dbReference>
<dbReference type="Gene3D" id="3.40.440.10">
    <property type="entry name" value="Adenylosuccinate Synthetase, subunit A, domain 1"/>
    <property type="match status" value="1"/>
</dbReference>
<dbReference type="NCBIfam" id="NF002223">
    <property type="entry name" value="PRK01117.1"/>
    <property type="match status" value="1"/>
</dbReference>
<keyword evidence="6 8" id="KW-0460">Magnesium</keyword>
<comment type="function">
    <text evidence="8">Plays an important role in the de novo pathway of purine nucleotide biosynthesis. Catalyzes the first committed step in the biosynthesis of AMP from IMP.</text>
</comment>
<comment type="subcellular location">
    <subcellularLocation>
        <location evidence="8">Cytoplasm</location>
    </subcellularLocation>
</comment>
<feature type="binding site" evidence="8">
    <location>
        <begin position="13"/>
        <end position="19"/>
    </location>
    <ligand>
        <name>GTP</name>
        <dbReference type="ChEBI" id="CHEBI:37565"/>
    </ligand>
</feature>
<dbReference type="EC" id="6.3.4.4" evidence="8 10"/>
<reference evidence="11 12" key="1">
    <citation type="submission" date="2019-04" db="EMBL/GenBank/DDBJ databases">
        <authorList>
            <consortium name="Pathogen Informatics"/>
        </authorList>
    </citation>
    <scope>NUCLEOTIDE SEQUENCE [LARGE SCALE GENOMIC DNA]</scope>
    <source>
        <strain evidence="11 12">NCTC9185</strain>
    </source>
</reference>
<comment type="subunit">
    <text evidence="1 8">Homodimer.</text>
</comment>
<feature type="binding site" evidence="8">
    <location>
        <position position="41"/>
    </location>
    <ligand>
        <name>Mg(2+)</name>
        <dbReference type="ChEBI" id="CHEBI:18420"/>
    </ligand>
</feature>
<keyword evidence="4 8" id="KW-0547">Nucleotide-binding</keyword>
<proteinExistence type="inferred from homology"/>
<comment type="catalytic activity">
    <reaction evidence="8 10">
        <text>IMP + L-aspartate + GTP = N(6)-(1,2-dicarboxyethyl)-AMP + GDP + phosphate + 2 H(+)</text>
        <dbReference type="Rhea" id="RHEA:15753"/>
        <dbReference type="ChEBI" id="CHEBI:15378"/>
        <dbReference type="ChEBI" id="CHEBI:29991"/>
        <dbReference type="ChEBI" id="CHEBI:37565"/>
        <dbReference type="ChEBI" id="CHEBI:43474"/>
        <dbReference type="ChEBI" id="CHEBI:57567"/>
        <dbReference type="ChEBI" id="CHEBI:58053"/>
        <dbReference type="ChEBI" id="CHEBI:58189"/>
        <dbReference type="EC" id="6.3.4.4"/>
    </reaction>
</comment>
<gene>
    <name evidence="11" type="primary">purA_1</name>
    <name evidence="8" type="synonym">purA</name>
    <name evidence="11" type="ORF">NCTC9185_05426</name>
</gene>
<evidence type="ECO:0000256" key="5">
    <source>
        <dbReference type="ARBA" id="ARBA00022755"/>
    </source>
</evidence>
<dbReference type="CDD" id="cd03108">
    <property type="entry name" value="AdSS"/>
    <property type="match status" value="1"/>
</dbReference>
<dbReference type="InterPro" id="IPR042109">
    <property type="entry name" value="Adenylosuccinate_synth_dom1"/>
</dbReference>
<dbReference type="FunFam" id="1.10.300.10:FF:000001">
    <property type="entry name" value="Adenylosuccinate synthetase"/>
    <property type="match status" value="1"/>
</dbReference>
<evidence type="ECO:0000256" key="8">
    <source>
        <dbReference type="HAMAP-Rule" id="MF_00011"/>
    </source>
</evidence>
<dbReference type="GO" id="GO:0005525">
    <property type="term" value="F:GTP binding"/>
    <property type="evidence" value="ECO:0007669"/>
    <property type="project" value="UniProtKB-UniRule"/>
</dbReference>
<dbReference type="InterPro" id="IPR027417">
    <property type="entry name" value="P-loop_NTPase"/>
</dbReference>
<dbReference type="PROSITE" id="PS01266">
    <property type="entry name" value="ADENYLOSUCCIN_SYN_1"/>
    <property type="match status" value="1"/>
</dbReference>
<evidence type="ECO:0000256" key="4">
    <source>
        <dbReference type="ARBA" id="ARBA00022741"/>
    </source>
</evidence>
<feature type="binding site" description="in other chain" evidence="8">
    <location>
        <begin position="14"/>
        <end position="17"/>
    </location>
    <ligand>
        <name>IMP</name>
        <dbReference type="ChEBI" id="CHEBI:58053"/>
        <note>ligand shared between dimeric partners</note>
    </ligand>
</feature>
<dbReference type="AlphaFoldDB" id="A0A4U9D7J1"/>
<dbReference type="GO" id="GO:0000287">
    <property type="term" value="F:magnesium ion binding"/>
    <property type="evidence" value="ECO:0007669"/>
    <property type="project" value="UniProtKB-UniRule"/>
</dbReference>
<dbReference type="GO" id="GO:0044208">
    <property type="term" value="P:'de novo' AMP biosynthetic process"/>
    <property type="evidence" value="ECO:0007669"/>
    <property type="project" value="UniProtKB-UniRule"/>
</dbReference>
<dbReference type="GO" id="GO:0046040">
    <property type="term" value="P:IMP metabolic process"/>
    <property type="evidence" value="ECO:0007669"/>
    <property type="project" value="TreeGrafter"/>
</dbReference>
<feature type="binding site" description="in other chain" evidence="8">
    <location>
        <begin position="39"/>
        <end position="42"/>
    </location>
    <ligand>
        <name>IMP</name>
        <dbReference type="ChEBI" id="CHEBI:58053"/>
        <note>ligand shared between dimeric partners</note>
    </ligand>
</feature>
<organism evidence="11 12">
    <name type="scientific">Raoultella terrigena</name>
    <name type="common">Klebsiella terrigena</name>
    <dbReference type="NCBI Taxonomy" id="577"/>
    <lineage>
        <taxon>Bacteria</taxon>
        <taxon>Pseudomonadati</taxon>
        <taxon>Pseudomonadota</taxon>
        <taxon>Gammaproteobacteria</taxon>
        <taxon>Enterobacterales</taxon>
        <taxon>Enterobacteriaceae</taxon>
        <taxon>Klebsiella/Raoultella group</taxon>
        <taxon>Raoultella</taxon>
    </lineage>
</organism>
<keyword evidence="8" id="KW-0963">Cytoplasm</keyword>
<dbReference type="Pfam" id="PF00709">
    <property type="entry name" value="Adenylsucc_synt"/>
    <property type="match status" value="1"/>
</dbReference>
<accession>A0A4U9D7J1</accession>
<evidence type="ECO:0000313" key="11">
    <source>
        <dbReference type="EMBL" id="VTN13392.1"/>
    </source>
</evidence>
<keyword evidence="3 8" id="KW-0479">Metal-binding</keyword>
<dbReference type="GO" id="GO:0005737">
    <property type="term" value="C:cytoplasm"/>
    <property type="evidence" value="ECO:0007669"/>
    <property type="project" value="UniProtKB-SubCell"/>
</dbReference>
<feature type="binding site" evidence="8">
    <location>
        <begin position="41"/>
        <end position="43"/>
    </location>
    <ligand>
        <name>GTP</name>
        <dbReference type="ChEBI" id="CHEBI:37565"/>
    </ligand>
</feature>
<dbReference type="PANTHER" id="PTHR11846:SF0">
    <property type="entry name" value="ADENYLOSUCCINATE SYNTHETASE"/>
    <property type="match status" value="1"/>
</dbReference>
<evidence type="ECO:0000313" key="12">
    <source>
        <dbReference type="Proteomes" id="UP000339249"/>
    </source>
</evidence>
<comment type="similarity">
    <text evidence="8 10">Belongs to the adenylosuccinate synthetase family.</text>
</comment>
<evidence type="ECO:0000256" key="10">
    <source>
        <dbReference type="RuleBase" id="RU000520"/>
    </source>
</evidence>
<dbReference type="EMBL" id="CABDVU010000001">
    <property type="protein sequence ID" value="VTN13392.1"/>
    <property type="molecule type" value="Genomic_DNA"/>
</dbReference>
<feature type="active site" evidence="9">
    <location>
        <position position="141"/>
    </location>
</feature>
<dbReference type="PANTHER" id="PTHR11846">
    <property type="entry name" value="ADENYLOSUCCINATE SYNTHETASE"/>
    <property type="match status" value="1"/>
</dbReference>
<comment type="pathway">
    <text evidence="8 10">Purine metabolism; AMP biosynthesis via de novo pathway; AMP from IMP: step 1/2.</text>
</comment>
<keyword evidence="5 8" id="KW-0658">Purine biosynthesis</keyword>
<evidence type="ECO:0000256" key="3">
    <source>
        <dbReference type="ARBA" id="ARBA00022723"/>
    </source>
</evidence>
<dbReference type="Proteomes" id="UP000339249">
    <property type="component" value="Unassembled WGS sequence"/>
</dbReference>
<comment type="cofactor">
    <cofactor evidence="8">
        <name>Mg(2+)</name>
        <dbReference type="ChEBI" id="CHEBI:18420"/>
    </cofactor>
    <text evidence="8">Binds 1 Mg(2+) ion per subunit.</text>
</comment>
<name>A0A4U9D7J1_RAOTE</name>
<keyword evidence="2 8" id="KW-0436">Ligase</keyword>
<feature type="active site" description="Proton donor" evidence="8">
    <location>
        <position position="42"/>
    </location>
</feature>
<dbReference type="UniPathway" id="UPA00075">
    <property type="reaction ID" value="UER00335"/>
</dbReference>
<comment type="caution">
    <text evidence="8">Lacks conserved residue(s) required for the propagation of feature annotation.</text>
</comment>
<dbReference type="InterPro" id="IPR033128">
    <property type="entry name" value="Adenylosuccin_syn_Lys_AS"/>
</dbReference>
<evidence type="ECO:0000256" key="1">
    <source>
        <dbReference type="ARBA" id="ARBA00011738"/>
    </source>
</evidence>
<dbReference type="SUPFAM" id="SSF52540">
    <property type="entry name" value="P-loop containing nucleoside triphosphate hydrolases"/>
    <property type="match status" value="1"/>
</dbReference>
<dbReference type="InterPro" id="IPR001114">
    <property type="entry name" value="Adenylosuccinate_synthetase"/>
</dbReference>
<feature type="binding site" description="in other chain" evidence="8">
    <location>
        <position position="225"/>
    </location>
    <ligand>
        <name>IMP</name>
        <dbReference type="ChEBI" id="CHEBI:58053"/>
        <note>ligand shared between dimeric partners</note>
    </ligand>
</feature>
<feature type="binding site" evidence="8">
    <location>
        <position position="144"/>
    </location>
    <ligand>
        <name>IMP</name>
        <dbReference type="ChEBI" id="CHEBI:58053"/>
        <note>ligand shared between dimeric partners</note>
    </ligand>
</feature>
<dbReference type="PROSITE" id="PS00513">
    <property type="entry name" value="ADENYLOSUCCIN_SYN_2"/>
    <property type="match status" value="1"/>
</dbReference>
<evidence type="ECO:0000256" key="6">
    <source>
        <dbReference type="ARBA" id="ARBA00022842"/>
    </source>
</evidence>
<evidence type="ECO:0000256" key="7">
    <source>
        <dbReference type="ARBA" id="ARBA00023134"/>
    </source>
</evidence>
<feature type="binding site" description="in other chain" evidence="8">
    <location>
        <position position="240"/>
    </location>
    <ligand>
        <name>IMP</name>
        <dbReference type="ChEBI" id="CHEBI:58053"/>
        <note>ligand shared between dimeric partners</note>
    </ligand>
</feature>
<evidence type="ECO:0000256" key="2">
    <source>
        <dbReference type="ARBA" id="ARBA00022598"/>
    </source>
</evidence>
<evidence type="ECO:0000256" key="9">
    <source>
        <dbReference type="PROSITE-ProRule" id="PRU10134"/>
    </source>
</evidence>
<keyword evidence="7 8" id="KW-0342">GTP-binding</keyword>
<dbReference type="HAMAP" id="MF_00011">
    <property type="entry name" value="Adenylosucc_synth"/>
    <property type="match status" value="1"/>
</dbReference>
<dbReference type="SMART" id="SM00788">
    <property type="entry name" value="Adenylsucc_synt"/>
    <property type="match status" value="1"/>
</dbReference>
<protein>
    <recommendedName>
        <fullName evidence="8 10">Adenylosuccinate synthetase</fullName>
        <shortName evidence="8">AMPSase</shortName>
        <shortName evidence="8">AdSS</shortName>
        <ecNumber evidence="8 10">6.3.4.4</ecNumber>
    </recommendedName>
    <alternativeName>
        <fullName evidence="8">IMP--aspartate ligase</fullName>
    </alternativeName>
</protein>
<feature type="binding site" evidence="8">
    <location>
        <position position="14"/>
    </location>
    <ligand>
        <name>Mg(2+)</name>
        <dbReference type="ChEBI" id="CHEBI:18420"/>
    </ligand>
</feature>